<dbReference type="InterPro" id="IPR024607">
    <property type="entry name" value="Sulfatase_CS"/>
</dbReference>
<dbReference type="Gene3D" id="3.40.720.10">
    <property type="entry name" value="Alkaline Phosphatase, subunit A"/>
    <property type="match status" value="1"/>
</dbReference>
<dbReference type="EMBL" id="OCNH01000001">
    <property type="protein sequence ID" value="SOD80012.1"/>
    <property type="molecule type" value="Genomic_DNA"/>
</dbReference>
<dbReference type="SUPFAM" id="SSF53649">
    <property type="entry name" value="Alkaline phosphatase-like"/>
    <property type="match status" value="1"/>
</dbReference>
<dbReference type="GO" id="GO:0046872">
    <property type="term" value="F:metal ion binding"/>
    <property type="evidence" value="ECO:0007669"/>
    <property type="project" value="UniProtKB-KW"/>
</dbReference>
<dbReference type="OrthoDB" id="9789742at2"/>
<dbReference type="GO" id="GO:0004065">
    <property type="term" value="F:arylsulfatase activity"/>
    <property type="evidence" value="ECO:0007669"/>
    <property type="project" value="TreeGrafter"/>
</dbReference>
<feature type="domain" description="Sulfatase N-terminal" evidence="5">
    <location>
        <begin position="38"/>
        <end position="354"/>
    </location>
</feature>
<reference evidence="7" key="1">
    <citation type="submission" date="2017-09" db="EMBL/GenBank/DDBJ databases">
        <authorList>
            <person name="Varghese N."/>
            <person name="Submissions S."/>
        </authorList>
    </citation>
    <scope>NUCLEOTIDE SEQUENCE [LARGE SCALE GENOMIC DNA]</scope>
    <source>
        <strain evidence="7">DSM 29961</strain>
    </source>
</reference>
<dbReference type="CDD" id="cd16034">
    <property type="entry name" value="sulfatase_like"/>
    <property type="match status" value="1"/>
</dbReference>
<dbReference type="RefSeq" id="WP_097124858.1">
    <property type="nucleotide sequence ID" value="NZ_OCNH01000001.1"/>
</dbReference>
<keyword evidence="3" id="KW-0378">Hydrolase</keyword>
<keyword evidence="4" id="KW-0106">Calcium</keyword>
<name>A0A286F9Y1_9BACT</name>
<proteinExistence type="inferred from homology"/>
<evidence type="ECO:0000313" key="7">
    <source>
        <dbReference type="Proteomes" id="UP000219452"/>
    </source>
</evidence>
<dbReference type="PROSITE" id="PS00149">
    <property type="entry name" value="SULFATASE_2"/>
    <property type="match status" value="1"/>
</dbReference>
<evidence type="ECO:0000256" key="4">
    <source>
        <dbReference type="ARBA" id="ARBA00022837"/>
    </source>
</evidence>
<evidence type="ECO:0000256" key="3">
    <source>
        <dbReference type="ARBA" id="ARBA00022801"/>
    </source>
</evidence>
<evidence type="ECO:0000256" key="1">
    <source>
        <dbReference type="ARBA" id="ARBA00008779"/>
    </source>
</evidence>
<dbReference type="AlphaFoldDB" id="A0A286F9Y1"/>
<evidence type="ECO:0000259" key="5">
    <source>
        <dbReference type="Pfam" id="PF00884"/>
    </source>
</evidence>
<dbReference type="InterPro" id="IPR050738">
    <property type="entry name" value="Sulfatase"/>
</dbReference>
<comment type="similarity">
    <text evidence="1">Belongs to the sulfatase family.</text>
</comment>
<dbReference type="InterPro" id="IPR000917">
    <property type="entry name" value="Sulfatase_N"/>
</dbReference>
<protein>
    <submittedName>
        <fullName evidence="6">Arylsulfatase A</fullName>
    </submittedName>
</protein>
<dbReference type="PANTHER" id="PTHR42693">
    <property type="entry name" value="ARYLSULFATASE FAMILY MEMBER"/>
    <property type="match status" value="1"/>
</dbReference>
<dbReference type="PANTHER" id="PTHR42693:SF53">
    <property type="entry name" value="ENDO-4-O-SULFATASE"/>
    <property type="match status" value="1"/>
</dbReference>
<evidence type="ECO:0000313" key="6">
    <source>
        <dbReference type="EMBL" id="SOD80012.1"/>
    </source>
</evidence>
<dbReference type="Pfam" id="PF00884">
    <property type="entry name" value="Sulfatase"/>
    <property type="match status" value="1"/>
</dbReference>
<keyword evidence="7" id="KW-1185">Reference proteome</keyword>
<accession>A0A286F9Y1</accession>
<dbReference type="InterPro" id="IPR017850">
    <property type="entry name" value="Alkaline_phosphatase_core_sf"/>
</dbReference>
<gene>
    <name evidence="6" type="ORF">SAMN06269250_1189</name>
</gene>
<dbReference type="Gene3D" id="3.30.1120.10">
    <property type="match status" value="1"/>
</dbReference>
<dbReference type="Proteomes" id="UP000219452">
    <property type="component" value="Unassembled WGS sequence"/>
</dbReference>
<evidence type="ECO:0000256" key="2">
    <source>
        <dbReference type="ARBA" id="ARBA00022723"/>
    </source>
</evidence>
<keyword evidence="2" id="KW-0479">Metal-binding</keyword>
<sequence>MKYITLCLAGALLTGLIAGKPSPSPTRPDHSQAGVRKPNIVIVMADQWRAQDLGYAGNREVITPNLDKLAGESVNARLCVAEVPVCSPSRASLLTGQHATTHGVFYNDRPLRNEAVTLAEVCQQNGYKTGFIGKWHINGGLAKDFAAGRLSPIPADRRQGFAYWRGLECTHDYNNSPYYNEVNKRFVWQQYDAISQTDSAISFMTQSRKEPFLLVLAWGPPHDPYQTAPKEYRQRYAGKTLSLRPNVPAKDTMEANRALKGYYAHINALDDCIGRLQAALKGAKLDENTIFVFTSDHGDMLYSHDQINKQKPWDESIRIPFLLKYPAGLSRKGRTLDVPITLTDVMPTVLSLSGQTIPASVQGQDVASLIRKPRAPRPDDAAMIACIVPFHQWNYGRGGREYRGVRTARYTYVRDLKGPWLLYDNQQDPYQLTNLANAPKLAGTQKQLEGILTQKLQAANDNFAAGNVYMDKWNYPWAYIDSLGNPYYK</sequence>
<organism evidence="6 7">
    <name type="scientific">Spirosoma fluviale</name>
    <dbReference type="NCBI Taxonomy" id="1597977"/>
    <lineage>
        <taxon>Bacteria</taxon>
        <taxon>Pseudomonadati</taxon>
        <taxon>Bacteroidota</taxon>
        <taxon>Cytophagia</taxon>
        <taxon>Cytophagales</taxon>
        <taxon>Cytophagaceae</taxon>
        <taxon>Spirosoma</taxon>
    </lineage>
</organism>
<dbReference type="PROSITE" id="PS00523">
    <property type="entry name" value="SULFATASE_1"/>
    <property type="match status" value="1"/>
</dbReference>